<reference evidence="1" key="1">
    <citation type="journal article" date="2023" name="G3 (Bethesda)">
        <title>A reference genome for the long-term kleptoplast-retaining sea slug Elysia crispata morphotype clarki.</title>
        <authorList>
            <person name="Eastman K.E."/>
            <person name="Pendleton A.L."/>
            <person name="Shaikh M.A."/>
            <person name="Suttiyut T."/>
            <person name="Ogas R."/>
            <person name="Tomko P."/>
            <person name="Gavelis G."/>
            <person name="Widhalm J.R."/>
            <person name="Wisecaver J.H."/>
        </authorList>
    </citation>
    <scope>NUCLEOTIDE SEQUENCE</scope>
    <source>
        <strain evidence="1">ECLA1</strain>
    </source>
</reference>
<dbReference type="AlphaFoldDB" id="A0AAE0ZUC8"/>
<evidence type="ECO:0000313" key="1">
    <source>
        <dbReference type="EMBL" id="KAK3775823.1"/>
    </source>
</evidence>
<evidence type="ECO:0000313" key="2">
    <source>
        <dbReference type="Proteomes" id="UP001283361"/>
    </source>
</evidence>
<accession>A0AAE0ZUC8</accession>
<proteinExistence type="predicted"/>
<name>A0AAE0ZUC8_9GAST</name>
<keyword evidence="2" id="KW-1185">Reference proteome</keyword>
<dbReference type="EMBL" id="JAWDGP010003268">
    <property type="protein sequence ID" value="KAK3775823.1"/>
    <property type="molecule type" value="Genomic_DNA"/>
</dbReference>
<organism evidence="1 2">
    <name type="scientific">Elysia crispata</name>
    <name type="common">lettuce slug</name>
    <dbReference type="NCBI Taxonomy" id="231223"/>
    <lineage>
        <taxon>Eukaryota</taxon>
        <taxon>Metazoa</taxon>
        <taxon>Spiralia</taxon>
        <taxon>Lophotrochozoa</taxon>
        <taxon>Mollusca</taxon>
        <taxon>Gastropoda</taxon>
        <taxon>Heterobranchia</taxon>
        <taxon>Euthyneura</taxon>
        <taxon>Panpulmonata</taxon>
        <taxon>Sacoglossa</taxon>
        <taxon>Placobranchoidea</taxon>
        <taxon>Plakobranchidae</taxon>
        <taxon>Elysia</taxon>
    </lineage>
</organism>
<sequence length="125" mass="14120">MSFGLILFQPSIMIRTITVNDLGAGQETVNTSFLGESRSFREKTDGSLEMTPAWTNIVFSRSCQHESVEWTVLSELNRCTSRWYGVGDNSAGTRLPYISTVANIVQQKTNCFSFYQALKYRLVSM</sequence>
<comment type="caution">
    <text evidence="1">The sequence shown here is derived from an EMBL/GenBank/DDBJ whole genome shotgun (WGS) entry which is preliminary data.</text>
</comment>
<gene>
    <name evidence="1" type="ORF">RRG08_041536</name>
</gene>
<dbReference type="Proteomes" id="UP001283361">
    <property type="component" value="Unassembled WGS sequence"/>
</dbReference>
<protein>
    <submittedName>
        <fullName evidence="1">Uncharacterized protein</fullName>
    </submittedName>
</protein>